<organism evidence="1 2">
    <name type="scientific">Fulvimarina pelagi HTCC2506</name>
    <dbReference type="NCBI Taxonomy" id="314231"/>
    <lineage>
        <taxon>Bacteria</taxon>
        <taxon>Pseudomonadati</taxon>
        <taxon>Pseudomonadota</taxon>
        <taxon>Alphaproteobacteria</taxon>
        <taxon>Hyphomicrobiales</taxon>
        <taxon>Aurantimonadaceae</taxon>
        <taxon>Fulvimarina</taxon>
    </lineage>
</organism>
<keyword evidence="2" id="KW-1185">Reference proteome</keyword>
<gene>
    <name evidence="1" type="ORF">FP2506_11267</name>
</gene>
<evidence type="ECO:0000313" key="1">
    <source>
        <dbReference type="EMBL" id="EAU40132.1"/>
    </source>
</evidence>
<dbReference type="Gene3D" id="1.10.3230.30">
    <property type="entry name" value="Phage gp6-like head-tail connector protein"/>
    <property type="match status" value="1"/>
</dbReference>
<comment type="caution">
    <text evidence="1">The sequence shown here is derived from an EMBL/GenBank/DDBJ whole genome shotgun (WGS) entry which is preliminary data.</text>
</comment>
<dbReference type="STRING" id="217511.GCA_001463845_00995"/>
<dbReference type="Proteomes" id="UP000004310">
    <property type="component" value="Unassembled WGS sequence"/>
</dbReference>
<dbReference type="HOGENOM" id="CLU_1406960_0_0_5"/>
<proteinExistence type="predicted"/>
<dbReference type="AlphaFoldDB" id="Q0FZ26"/>
<dbReference type="InterPro" id="IPR011738">
    <property type="entry name" value="Phage_CHP"/>
</dbReference>
<dbReference type="EMBL" id="AATP01000009">
    <property type="protein sequence ID" value="EAU40132.1"/>
    <property type="molecule type" value="Genomic_DNA"/>
</dbReference>
<dbReference type="eggNOG" id="ENOG5030IR5">
    <property type="taxonomic scope" value="Bacteria"/>
</dbReference>
<evidence type="ECO:0000313" key="2">
    <source>
        <dbReference type="Proteomes" id="UP000004310"/>
    </source>
</evidence>
<sequence length="193" mass="20089">MIFSQRKDQAVLVVDLGSGTAPVSVSELKEWARIARDDEDQTIGLLVAAATSAVEAATGLALSRRQFRLVVEKRPRDGVIGAAKRPVVSVDAVVGTGFDGAEIDFDPAVDAEISADGSAIKLSSSVWAASPNGVQATVTAGLLPDEVPAGARHAILVAAASWLETRTAVDSGARPVLPNAELRLVRSLKTVRI</sequence>
<protein>
    <submittedName>
        <fullName evidence="1">Uncharacterized protein</fullName>
    </submittedName>
</protein>
<dbReference type="NCBIfam" id="TIGR02215">
    <property type="entry name" value="phage_chp_gp8"/>
    <property type="match status" value="1"/>
</dbReference>
<name>Q0FZ26_9HYPH</name>
<reference evidence="1 2" key="1">
    <citation type="journal article" date="2010" name="J. Bacteriol.">
        <title>Genome sequence of Fulvimarina pelagi HTCC2506T, a Mn(II)-oxidizing alphaproteobacterium possessing an aerobic anoxygenic photosynthetic gene cluster and Xanthorhodopsin.</title>
        <authorList>
            <person name="Kang I."/>
            <person name="Oh H.M."/>
            <person name="Lim S.I."/>
            <person name="Ferriera S."/>
            <person name="Giovannoni S.J."/>
            <person name="Cho J.C."/>
        </authorList>
    </citation>
    <scope>NUCLEOTIDE SEQUENCE [LARGE SCALE GENOMIC DNA]</scope>
    <source>
        <strain evidence="1 2">HTCC2506</strain>
    </source>
</reference>
<accession>Q0FZ26</accession>